<evidence type="ECO:0000313" key="2">
    <source>
        <dbReference type="Proteomes" id="UP001155586"/>
    </source>
</evidence>
<sequence>MEFNQQDRDALYDIWMSQKAKMRLTQMEVAKRLGLTQLDFSNLLRGDAALSMTFISQFCRQLHVDPKLVIPSLKQDAQDVPKVVYLESRMSVDGDIQRAYIEGNQVVVEYAHTVSH</sequence>
<dbReference type="InterPro" id="IPR001387">
    <property type="entry name" value="Cro/C1-type_HTH"/>
</dbReference>
<gene>
    <name evidence="1" type="ORF">MD483_09785</name>
</gene>
<reference evidence="1" key="1">
    <citation type="submission" date="2022-02" db="EMBL/GenBank/DDBJ databases">
        <title>Vibrio sp. nov., a new bacterium isolated from Bohai sea, China.</title>
        <authorList>
            <person name="Yuan Y."/>
        </authorList>
    </citation>
    <scope>NUCLEOTIDE SEQUENCE</scope>
    <source>
        <strain evidence="1">DBSS07</strain>
    </source>
</reference>
<comment type="caution">
    <text evidence="1">The sequence shown here is derived from an EMBL/GenBank/DDBJ whole genome shotgun (WGS) entry which is preliminary data.</text>
</comment>
<accession>A0A9X3CE91</accession>
<dbReference type="CDD" id="cd00093">
    <property type="entry name" value="HTH_XRE"/>
    <property type="match status" value="1"/>
</dbReference>
<dbReference type="SUPFAM" id="SSF47413">
    <property type="entry name" value="lambda repressor-like DNA-binding domains"/>
    <property type="match status" value="1"/>
</dbReference>
<proteinExistence type="predicted"/>
<organism evidence="1 2">
    <name type="scientific">Vibrio paucivorans</name>
    <dbReference type="NCBI Taxonomy" id="2829489"/>
    <lineage>
        <taxon>Bacteria</taxon>
        <taxon>Pseudomonadati</taxon>
        <taxon>Pseudomonadota</taxon>
        <taxon>Gammaproteobacteria</taxon>
        <taxon>Vibrionales</taxon>
        <taxon>Vibrionaceae</taxon>
        <taxon>Vibrio</taxon>
    </lineage>
</organism>
<dbReference type="RefSeq" id="WP_252033528.1">
    <property type="nucleotide sequence ID" value="NZ_JAKRRX010000046.1"/>
</dbReference>
<dbReference type="EMBL" id="JAKRRX010000046">
    <property type="protein sequence ID" value="MCW8334113.1"/>
    <property type="molecule type" value="Genomic_DNA"/>
</dbReference>
<dbReference type="Proteomes" id="UP001155586">
    <property type="component" value="Unassembled WGS sequence"/>
</dbReference>
<dbReference type="GO" id="GO:0003677">
    <property type="term" value="F:DNA binding"/>
    <property type="evidence" value="ECO:0007669"/>
    <property type="project" value="InterPro"/>
</dbReference>
<dbReference type="Gene3D" id="1.10.260.40">
    <property type="entry name" value="lambda repressor-like DNA-binding domains"/>
    <property type="match status" value="1"/>
</dbReference>
<protein>
    <submittedName>
        <fullName evidence="1">Helix-turn-helix transcriptional regulator</fullName>
    </submittedName>
</protein>
<dbReference type="AlphaFoldDB" id="A0A9X3CE91"/>
<dbReference type="InterPro" id="IPR010982">
    <property type="entry name" value="Lambda_DNA-bd_dom_sf"/>
</dbReference>
<name>A0A9X3CE91_9VIBR</name>
<evidence type="ECO:0000313" key="1">
    <source>
        <dbReference type="EMBL" id="MCW8334113.1"/>
    </source>
</evidence>
<keyword evidence="2" id="KW-1185">Reference proteome</keyword>